<organism evidence="1 2">
    <name type="scientific">Cryobacterium frigoriphilum</name>
    <dbReference type="NCBI Taxonomy" id="1259150"/>
    <lineage>
        <taxon>Bacteria</taxon>
        <taxon>Bacillati</taxon>
        <taxon>Actinomycetota</taxon>
        <taxon>Actinomycetes</taxon>
        <taxon>Micrococcales</taxon>
        <taxon>Microbacteriaceae</taxon>
        <taxon>Cryobacterium</taxon>
    </lineage>
</organism>
<dbReference type="RefSeq" id="WP_134520530.1">
    <property type="nucleotide sequence ID" value="NZ_SOHE01000068.1"/>
</dbReference>
<accession>A0A4V3IQJ7</accession>
<reference evidence="1 2" key="1">
    <citation type="submission" date="2019-03" db="EMBL/GenBank/DDBJ databases">
        <title>Genomics of glacier-inhabiting Cryobacterium strains.</title>
        <authorList>
            <person name="Liu Q."/>
            <person name="Xin Y.-H."/>
        </authorList>
    </citation>
    <scope>NUCLEOTIDE SEQUENCE [LARGE SCALE GENOMIC DNA]</scope>
    <source>
        <strain evidence="1 2">Hh14</strain>
    </source>
</reference>
<dbReference type="AlphaFoldDB" id="A0A4V3IQJ7"/>
<evidence type="ECO:0000313" key="2">
    <source>
        <dbReference type="Proteomes" id="UP000297447"/>
    </source>
</evidence>
<protein>
    <submittedName>
        <fullName evidence="1">Uncharacterized protein</fullName>
    </submittedName>
</protein>
<dbReference type="Proteomes" id="UP000297447">
    <property type="component" value="Unassembled WGS sequence"/>
</dbReference>
<dbReference type="OrthoDB" id="5379188at2"/>
<sequence length="290" mass="32534">MTDSQRSDVNNGVHLCRNDAKLIDDDEIMYPVSLLQQWKARQIESALRAQQQGWRGDQSFALMDHTTVWKEVDTAGMYDHLRAAGMTSAWVAGASDDIATLFGELALNARQHAGSPEFTLRTSGQEVTVSYTESGAPFGRADLESVSNGNGGQLYLNVWVETWDAHFLFFSERTGNVRTWVVRNRAVAPDQGDRCAVLLPRQGRVDIAAFEGCETAQIHLMDRLVFSDMPQLIARLSDTAKGSSVLLSSEVQNNLRLIEKWLERRDPDFGTIRSWDDAIFIERRARPTVD</sequence>
<dbReference type="EMBL" id="SOHE01000068">
    <property type="protein sequence ID" value="TFD47071.1"/>
    <property type="molecule type" value="Genomic_DNA"/>
</dbReference>
<comment type="caution">
    <text evidence="1">The sequence shown here is derived from an EMBL/GenBank/DDBJ whole genome shotgun (WGS) entry which is preliminary data.</text>
</comment>
<name>A0A4V3IQJ7_9MICO</name>
<gene>
    <name evidence="1" type="ORF">E3T55_15845</name>
</gene>
<keyword evidence="2" id="KW-1185">Reference proteome</keyword>
<evidence type="ECO:0000313" key="1">
    <source>
        <dbReference type="EMBL" id="TFD47071.1"/>
    </source>
</evidence>
<proteinExistence type="predicted"/>